<dbReference type="PROSITE" id="PS00484">
    <property type="entry name" value="THYROGLOBULIN_1_1"/>
    <property type="match status" value="5"/>
</dbReference>
<dbReference type="PROSITE" id="PS51162">
    <property type="entry name" value="THYROGLOBULIN_1_2"/>
    <property type="match status" value="9"/>
</dbReference>
<reference evidence="20" key="2">
    <citation type="submission" date="2025-09" db="UniProtKB">
        <authorList>
            <consortium name="Ensembl"/>
        </authorList>
    </citation>
    <scope>IDENTIFICATION</scope>
</reference>
<evidence type="ECO:0000256" key="8">
    <source>
        <dbReference type="ARBA" id="ARBA00022702"/>
    </source>
</evidence>
<feature type="disulfide bond" evidence="16">
    <location>
        <begin position="128"/>
        <end position="135"/>
    </location>
</feature>
<evidence type="ECO:0000259" key="18">
    <source>
        <dbReference type="PROSITE" id="PS50923"/>
    </source>
</evidence>
<dbReference type="FunFam" id="2.10.50.10:FF:000047">
    <property type="entry name" value="Thyroglobulin"/>
    <property type="match status" value="1"/>
</dbReference>
<name>A0A8B9II17_ANSCY</name>
<evidence type="ECO:0000313" key="20">
    <source>
        <dbReference type="Ensembl" id="ENSACDP00005009125.1"/>
    </source>
</evidence>
<feature type="chain" id="PRO_5034204643" description="Thyroglobulin" evidence="17">
    <location>
        <begin position="26"/>
        <end position="2637"/>
    </location>
</feature>
<dbReference type="FunFam" id="3.40.50.1820:FF:000127">
    <property type="entry name" value="Thyroglobulin"/>
    <property type="match status" value="1"/>
</dbReference>
<evidence type="ECO:0000256" key="16">
    <source>
        <dbReference type="PROSITE-ProRule" id="PRU00500"/>
    </source>
</evidence>
<evidence type="ECO:0000256" key="3">
    <source>
        <dbReference type="ARBA" id="ARBA00017326"/>
    </source>
</evidence>
<keyword evidence="11" id="KW-0795">Thyroid hormone</keyword>
<keyword evidence="5" id="KW-0893">Thyroid hormones biosynthesis</keyword>
<keyword evidence="21" id="KW-1185">Reference proteome</keyword>
<feature type="domain" description="Thyroglobulin type-1" evidence="19">
    <location>
        <begin position="712"/>
        <end position="907"/>
    </location>
</feature>
<feature type="domain" description="Thyroglobulin type-1" evidence="19">
    <location>
        <begin position="295"/>
        <end position="355"/>
    </location>
</feature>
<dbReference type="GO" id="GO:0005179">
    <property type="term" value="F:hormone activity"/>
    <property type="evidence" value="ECO:0007669"/>
    <property type="project" value="UniProtKB-KW"/>
</dbReference>
<keyword evidence="13" id="KW-0325">Glycoprotein</keyword>
<dbReference type="SUPFAM" id="SSF57610">
    <property type="entry name" value="Thyroglobulin type-1 domain"/>
    <property type="match status" value="10"/>
</dbReference>
<keyword evidence="8" id="KW-0372">Hormone</keyword>
<feature type="domain" description="Thyroglobulin type-1" evidence="19">
    <location>
        <begin position="90"/>
        <end position="157"/>
    </location>
</feature>
<feature type="disulfide bond" evidence="16">
    <location>
        <begin position="137"/>
        <end position="157"/>
    </location>
</feature>
<comment type="subunit">
    <text evidence="14">Monomer. Homodimer (via ChEL region); occurs in the endoplasmic reticulum and is required for export to the Golgi apparatus. Homooligomer; disulfide-linked; stored in this form in the thyroid follicle lumen.</text>
</comment>
<feature type="domain" description="Thyroglobulin type-1" evidence="19">
    <location>
        <begin position="590"/>
        <end position="643"/>
    </location>
</feature>
<feature type="signal peptide" evidence="17">
    <location>
        <begin position="1"/>
        <end position="25"/>
    </location>
</feature>
<dbReference type="Gene3D" id="4.10.800.10">
    <property type="entry name" value="Thyroglobulin type-1"/>
    <property type="match status" value="8"/>
</dbReference>
<feature type="disulfide bond" evidence="16">
    <location>
        <begin position="1141"/>
        <end position="1148"/>
    </location>
</feature>
<evidence type="ECO:0000256" key="12">
    <source>
        <dbReference type="ARBA" id="ARBA00023157"/>
    </source>
</evidence>
<feature type="domain" description="Sushi" evidence="18">
    <location>
        <begin position="1173"/>
        <end position="1242"/>
    </location>
</feature>
<evidence type="ECO:0000256" key="4">
    <source>
        <dbReference type="ARBA" id="ARBA00022525"/>
    </source>
</evidence>
<dbReference type="InterPro" id="IPR011641">
    <property type="entry name" value="Tyr-kin_ephrin_A/B_rcpt-like"/>
</dbReference>
<comment type="caution">
    <text evidence="15">Lacks conserved residue(s) required for the propagation of feature annotation.</text>
</comment>
<dbReference type="InterPro" id="IPR019819">
    <property type="entry name" value="Carboxylesterase_B_CS"/>
</dbReference>
<keyword evidence="15" id="KW-0768">Sushi</keyword>
<feature type="domain" description="Thyroglobulin type-1" evidence="19">
    <location>
        <begin position="1462"/>
        <end position="1516"/>
    </location>
</feature>
<evidence type="ECO:0000256" key="9">
    <source>
        <dbReference type="ARBA" id="ARBA00022729"/>
    </source>
</evidence>
<dbReference type="GO" id="GO:0042446">
    <property type="term" value="P:hormone biosynthetic process"/>
    <property type="evidence" value="ECO:0007669"/>
    <property type="project" value="UniProtKB-KW"/>
</dbReference>
<evidence type="ECO:0000256" key="11">
    <source>
        <dbReference type="ARBA" id="ARBA00022920"/>
    </source>
</evidence>
<dbReference type="SUPFAM" id="SSF53474">
    <property type="entry name" value="alpha/beta-Hydrolases"/>
    <property type="match status" value="1"/>
</dbReference>
<keyword evidence="6" id="KW-0765">Sulfation</keyword>
<dbReference type="PROSITE" id="PS50923">
    <property type="entry name" value="SUSHI"/>
    <property type="match status" value="1"/>
</dbReference>
<dbReference type="Proteomes" id="UP000694521">
    <property type="component" value="Unplaced"/>
</dbReference>
<evidence type="ECO:0000256" key="1">
    <source>
        <dbReference type="ARBA" id="ARBA00004613"/>
    </source>
</evidence>
<feature type="disulfide bond" evidence="16">
    <location>
        <begin position="161"/>
        <end position="180"/>
    </location>
</feature>
<comment type="subcellular location">
    <subcellularLocation>
        <location evidence="1">Secreted</location>
    </subcellularLocation>
</comment>
<keyword evidence="12 16" id="KW-1015">Disulfide bond</keyword>
<dbReference type="InterPro" id="IPR029058">
    <property type="entry name" value="AB_hydrolase_fold"/>
</dbReference>
<protein>
    <recommendedName>
        <fullName evidence="3">Thyroglobulin</fullName>
    </recommendedName>
</protein>
<evidence type="ECO:0000313" key="21">
    <source>
        <dbReference type="Proteomes" id="UP000694521"/>
    </source>
</evidence>
<feature type="disulfide bond" evidence="16">
    <location>
        <begin position="335"/>
        <end position="355"/>
    </location>
</feature>
<dbReference type="CDD" id="cd00064">
    <property type="entry name" value="FU"/>
    <property type="match status" value="1"/>
</dbReference>
<dbReference type="PROSITE" id="PS00941">
    <property type="entry name" value="CARBOXYLESTERASE_B_2"/>
    <property type="match status" value="1"/>
</dbReference>
<dbReference type="InterPro" id="IPR000436">
    <property type="entry name" value="Sushi_SCR_CCP_dom"/>
</dbReference>
<dbReference type="InterPro" id="IPR002018">
    <property type="entry name" value="CarbesteraseB"/>
</dbReference>
<organism evidence="20 21">
    <name type="scientific">Anser cygnoides</name>
    <name type="common">Swan goose</name>
    <dbReference type="NCBI Taxonomy" id="8845"/>
    <lineage>
        <taxon>Eukaryota</taxon>
        <taxon>Metazoa</taxon>
        <taxon>Chordata</taxon>
        <taxon>Craniata</taxon>
        <taxon>Vertebrata</taxon>
        <taxon>Euteleostomi</taxon>
        <taxon>Archelosauria</taxon>
        <taxon>Archosauria</taxon>
        <taxon>Dinosauria</taxon>
        <taxon>Saurischia</taxon>
        <taxon>Theropoda</taxon>
        <taxon>Coelurosauria</taxon>
        <taxon>Aves</taxon>
        <taxon>Neognathae</taxon>
        <taxon>Galloanserae</taxon>
        <taxon>Anseriformes</taxon>
        <taxon>Anatidae</taxon>
        <taxon>Anserinae</taxon>
        <taxon>Anser</taxon>
    </lineage>
</organism>
<dbReference type="InterPro" id="IPR052001">
    <property type="entry name" value="MHC-II_Gamma/Thyroglobulin"/>
</dbReference>
<dbReference type="SMART" id="SM00211">
    <property type="entry name" value="TY"/>
    <property type="match status" value="10"/>
</dbReference>
<dbReference type="Gene3D" id="3.40.50.1820">
    <property type="entry name" value="alpha/beta hydrolase"/>
    <property type="match status" value="1"/>
</dbReference>
<dbReference type="InterPro" id="IPR036857">
    <property type="entry name" value="Thyroglobulin_1_sf"/>
</dbReference>
<feature type="disulfide bond" evidence="16">
    <location>
        <begin position="623"/>
        <end position="643"/>
    </location>
</feature>
<dbReference type="Pfam" id="PF07699">
    <property type="entry name" value="Ephrin_rec_like"/>
    <property type="match status" value="1"/>
</dbReference>
<evidence type="ECO:0000256" key="5">
    <source>
        <dbReference type="ARBA" id="ARBA00022534"/>
    </source>
</evidence>
<dbReference type="CDD" id="cd00191">
    <property type="entry name" value="TY"/>
    <property type="match status" value="6"/>
</dbReference>
<accession>A0A8B9II17</accession>
<keyword evidence="9 17" id="KW-0732">Signal</keyword>
<dbReference type="PANTHER" id="PTHR14093:SF19">
    <property type="entry name" value="THYROGLOBULIN"/>
    <property type="match status" value="1"/>
</dbReference>
<evidence type="ECO:0000256" key="6">
    <source>
        <dbReference type="ARBA" id="ARBA00022641"/>
    </source>
</evidence>
<dbReference type="InterPro" id="IPR006212">
    <property type="entry name" value="Furin_repeat"/>
</dbReference>
<feature type="domain" description="Thyroglobulin type-1" evidence="19">
    <location>
        <begin position="644"/>
        <end position="711"/>
    </location>
</feature>
<feature type="disulfide bond" evidence="16">
    <location>
        <begin position="1150"/>
        <end position="1170"/>
    </location>
</feature>
<keyword evidence="7" id="KW-0405">Iodination</keyword>
<evidence type="ECO:0000256" key="2">
    <source>
        <dbReference type="ARBA" id="ARBA00005964"/>
    </source>
</evidence>
<sequence>LRHMLTVKLHLAFTFLMLSEYQTDSQPLRPCELQREKAFAGGDTYVPQCSENGQFRTVQCSRNGLSCWCVDENGVEVPGSKQDGYPISCLSFCQLQKQRILVSRYINSSSISYIPQCTDSGAFDVVQCDTELGQCWCVDLEGMEIYGTRQSGKPTECPGTCEIRDRRILHGVGEKSPPQCSADGEFLPVQCKFVNTTDMMFFDLVHHYNRLPAAFQTFSSLRETFPEVSGYCYCSDSLGRELADTGLELLFDEVYDTIFSALEPARTFAETSIYRILQRRFLGVQLATSGRFRCPSKCEVERYAAVRYQHAYVPSCDPDGGYTPVQCQQGGQCWCVDTKGREVQGTKRRGQPPACGEEQICISERRRALSRIFYGPAGYFSQPDLFSTPDVQSEKIAGYSRPCSPFFEELFQVSGLSSPVMQSPYANQIPGLESILSEAIRGIFPSRELAHVALQFTANPKRFQENLFGGKFLKNMIQFNFTGALGTSGKYSIGQFFPEEDVAGKDNGQGLLESAEAFSLEVSKGSSILNQPLVGSFGRTVTLQDNQNTMKFLSSVLELPAFFAFLQQVISVPGSIAEDLGEVVKIALGSKDCGEEPKDLFVPTCTTEGRYEEVQCYAGECWCLDPSGNEVPGSRVRGERPRCPTDCEKQRRNLQNLKQSLPAGSDLFIPSCTKDGDFLPLQCYGTNCFCVDLNGKTIPGIRGNTGKPMQCPSACQVKASQEFLKTVKVLLSDPSALSQPSSIYMPQCDADGAWRQLQCTGPPEQAFEWYERWMTENNEGKPLPAADLLNIITGYKNVSSKGFSGFIKALYEAGHQNVFPAFTTYSSFADLPREVLEGNVTYESENVLLDPYTFWQLLNEQLTYYPGPYTDFSAPLSHFELRDCWCVDSKGEELQGTRAEVNQVPKCPGVCEGVKQEAMKFMEEAEQLIRASNTSHFPFGESFLMAKGIQLTDSDLLRSAQLYEPEVMVSEKLLSGSDYSLQLAARSGNHFAVKGSAGGATELGFHPYIPQCDGLGNWEPTQCYESTGEQSPEKYSTLPEHRKSKSRANALISSWRQSGSKMDASAAYLFVPYCLETGEYAVLQRSYTDIWCIDPVSGEVFQRGSPSFCNMLKSKTSLREAGKGYIPQCEGDKGMFSPVQCSQDEESCWCVFDNGEEVPGTRVSGGRPACESPQCALPFGASSILNGAVICEKVSEQTSGVQQCRLVCRQGFRSAYSSTSFQCDLLQHRWVSAAPLYQACQKLQLFQTVQAQTHFQLLLPPQKTCSSDYSGLLEAFQILILDELKARGFCHLQVDAFGNTVSVPVCDNSSVYVECLSADRLGVNVTWRTQLENIPATSLPDLHYIGKFISDVSDGGFQLYLDSKQFLADSFTDFPRDEEFDLSPSVQLGCRSGFRRTSTPGKTTPNARGCVVCPSGSHFQNGECIPCPLGYYQYQTGRSSCIKCPTGKTTNSYGAFSIDHCITYCQGNEQGLQCDEQGQYRPSQQDPDSKKSFCVDDFGAALEWTETDDLLTDYQCLCKCQRNWRRNYTHEMLGNLWFISCFSDCEKEEACSFVTVTPAGSEVVCELYSATEVNFNCTTSGLVKMMILKNLSQEFNSSGLKTFERTSFQNVLSGVYQSMALSAASTSLTDAQLFCRQTCSRDSCCDGFILSQIALEGGTIFCSLMSSPDVLICNENSWNPTSVVEGICKGMSYDKKEMTFSFTLGGQVFSSKLAEEEERNFTTFQQVYLWRGELSHRAYSTKDLFYLMDNSQIRSNPNYSIPYQQYWVFRQKYSAEEAVLWCLTRCAQEDEFCQMADLQNATDTYFVCTLYPAAQICDGSIDQLPENCRTVLPWQPQALYRKIVTLKSSVKSFYTRVPFQKVMGISVRNKTDMSRKAVSDGFFECERWCDADPCCTGFGFFNDSQLSGGKIVCLTLNSLGIQTCAEESRSAWQISSCSLPDAEVRIHPFGWYQKPGKYFDLTNTIPNLCPPVSLPFRPEKYLDIWQSLNATSVLMDSSISNFEVVQVSRDISNDFATAKDFCLSACSKNQTCTVVTLEIEPSAIRCLFYPDTQICLHGLRGHSCQVLLKEPATYVYRRQGKNLFLPISESDLTPSVYIPSHGDLIGKSQVARIGSEWRNISQFLGIPYAAPPLAERRFSPPEPFAWVETWNATVARSTCWQPGDGEASSYSVSEDCLYLNVFVPVKNMSVLLFFHNGGSGNTEAGKTTIDGSYLAAISNIIVVTASYRVGVFGFLSTGSSEASGNAGLLDQLAALKWVQQNIASFGGDASRVSIGADRSGADIVSIHLLTDTADTDLFRRALLMGGSAFSPASIITKRRAQTQAAVLAEEVGCSSPTNGEIMACLRQLPARVLNDAQTKLLAISGPFQYWGPVMDGVYLREPLAKSLQRSQLRKVDLLIGSAQQDGLISRAKAIKKFEESQGRANSKTAFYQALQNSLGGEDSNKFIEDAATWYYSLEHSTDDYSSFSRALENATRDQFIMCPVINMANHWAANSRGNVFMYHVPESYSQSLELLLDVQYAFGLPFYPKYDERFTLDEKRLSLQIMQYISNFVNSGNPNYPHSFSRRMSRLMPLWPMFLPNDDGDNYKEFTASLPTLKGLKKEDCSFWSDYIRRLKESTGDKQNYPFLAGSDLLSCS</sequence>
<dbReference type="InterPro" id="IPR000716">
    <property type="entry name" value="Thyroglobulin_1"/>
</dbReference>
<feature type="disulfide bond" evidence="16">
    <location>
        <begin position="69"/>
        <end position="89"/>
    </location>
</feature>
<dbReference type="Ensembl" id="ENSACDT00005010921.1">
    <property type="protein sequence ID" value="ENSACDP00005009125.1"/>
    <property type="gene ID" value="ENSACDG00005006102.1"/>
</dbReference>
<feature type="domain" description="Thyroglobulin type-1" evidence="19">
    <location>
        <begin position="28"/>
        <end position="89"/>
    </location>
</feature>
<evidence type="ECO:0000256" key="13">
    <source>
        <dbReference type="ARBA" id="ARBA00023180"/>
    </source>
</evidence>
<keyword evidence="4" id="KW-0964">Secreted</keyword>
<evidence type="ECO:0000256" key="10">
    <source>
        <dbReference type="ARBA" id="ARBA00022737"/>
    </source>
</evidence>
<dbReference type="Pfam" id="PF00135">
    <property type="entry name" value="COesterase"/>
    <property type="match status" value="1"/>
</dbReference>
<dbReference type="FunFam" id="4.10.800.10:FF:000016">
    <property type="entry name" value="Thyroglobulin"/>
    <property type="match status" value="1"/>
</dbReference>
<dbReference type="Gene3D" id="2.10.50.10">
    <property type="entry name" value="Tumor Necrosis Factor Receptor, subunit A, domain 2"/>
    <property type="match status" value="1"/>
</dbReference>
<evidence type="ECO:0000256" key="7">
    <source>
        <dbReference type="ARBA" id="ARBA00022653"/>
    </source>
</evidence>
<evidence type="ECO:0000256" key="14">
    <source>
        <dbReference type="ARBA" id="ARBA00046595"/>
    </source>
</evidence>
<dbReference type="Pfam" id="PF00086">
    <property type="entry name" value="Thyroglobulin_1"/>
    <property type="match status" value="8"/>
</dbReference>
<dbReference type="PANTHER" id="PTHR14093">
    <property type="entry name" value="HLA CLASS II GAMMA CHAIN"/>
    <property type="match status" value="1"/>
</dbReference>
<dbReference type="SMART" id="SM01411">
    <property type="entry name" value="Ephrin_rec_like"/>
    <property type="match status" value="1"/>
</dbReference>
<feature type="domain" description="Thyroglobulin type-1" evidence="19">
    <location>
        <begin position="158"/>
        <end position="245"/>
    </location>
</feature>
<dbReference type="GO" id="GO:0005576">
    <property type="term" value="C:extracellular region"/>
    <property type="evidence" value="ECO:0007669"/>
    <property type="project" value="UniProtKB-SubCell"/>
</dbReference>
<keyword evidence="10" id="KW-0677">Repeat</keyword>
<evidence type="ECO:0000259" key="19">
    <source>
        <dbReference type="PROSITE" id="PS51162"/>
    </source>
</evidence>
<feature type="domain" description="Thyroglobulin type-1" evidence="19">
    <location>
        <begin position="1106"/>
        <end position="1170"/>
    </location>
</feature>
<feature type="disulfide bond" evidence="16">
    <location>
        <begin position="60"/>
        <end position="67"/>
    </location>
</feature>
<reference evidence="20" key="1">
    <citation type="submission" date="2025-08" db="UniProtKB">
        <authorList>
            <consortium name="Ensembl"/>
        </authorList>
    </citation>
    <scope>IDENTIFICATION</scope>
</reference>
<proteinExistence type="inferred from homology"/>
<evidence type="ECO:0000256" key="17">
    <source>
        <dbReference type="SAM" id="SignalP"/>
    </source>
</evidence>
<evidence type="ECO:0000256" key="15">
    <source>
        <dbReference type="PROSITE-ProRule" id="PRU00302"/>
    </source>
</evidence>
<comment type="similarity">
    <text evidence="2">Belongs to the type-B carboxylesterase/lipase family.</text>
</comment>